<dbReference type="EMBL" id="JAHBBD010000005">
    <property type="protein sequence ID" value="MBW3082461.1"/>
    <property type="molecule type" value="Genomic_DNA"/>
</dbReference>
<gene>
    <name evidence="2" type="ORF">KIH73_03550</name>
</gene>
<organism evidence="2 3">
    <name type="scientific">Bifidobacterium phasiani</name>
    <dbReference type="NCBI Taxonomy" id="2834431"/>
    <lineage>
        <taxon>Bacteria</taxon>
        <taxon>Bacillati</taxon>
        <taxon>Actinomycetota</taxon>
        <taxon>Actinomycetes</taxon>
        <taxon>Bifidobacteriales</taxon>
        <taxon>Bifidobacteriaceae</taxon>
        <taxon>Bifidobacterium</taxon>
    </lineage>
</organism>
<keyword evidence="3" id="KW-1185">Reference proteome</keyword>
<name>A0ABS6W7K6_9BIFI</name>
<comment type="caution">
    <text evidence="2">The sequence shown here is derived from an EMBL/GenBank/DDBJ whole genome shotgun (WGS) entry which is preliminary data.</text>
</comment>
<protein>
    <submittedName>
        <fullName evidence="2">Flavodoxin</fullName>
    </submittedName>
</protein>
<evidence type="ECO:0000313" key="2">
    <source>
        <dbReference type="EMBL" id="MBW3082461.1"/>
    </source>
</evidence>
<evidence type="ECO:0000259" key="1">
    <source>
        <dbReference type="Pfam" id="PF12682"/>
    </source>
</evidence>
<dbReference type="Proteomes" id="UP000812844">
    <property type="component" value="Unassembled WGS sequence"/>
</dbReference>
<dbReference type="RefSeq" id="WP_219080593.1">
    <property type="nucleotide sequence ID" value="NZ_JAHBBD010000005.1"/>
</dbReference>
<sequence>MLVVFFSRPGENFNVGVVDEGSTAKLARIVAEESGAASVRIVPDRAYPAGYDEAKSLIQHELEAQARPGIALRAVSPDGLDAERAVAAAGRIALGYPIWCGSLPMPVRTFLDGHDLRGKTILPFCTNEGSGLARTMDELRGALPGCDVRDGLPVLGSAVQSDPDALRPLVARWLASADADGVSAG</sequence>
<dbReference type="PANTHER" id="PTHR39201:SF1">
    <property type="entry name" value="FLAVODOXIN-LIKE DOMAIN-CONTAINING PROTEIN"/>
    <property type="match status" value="1"/>
</dbReference>
<feature type="domain" description="Flavodoxin-like" evidence="1">
    <location>
        <begin position="21"/>
        <end position="156"/>
    </location>
</feature>
<dbReference type="Pfam" id="PF12682">
    <property type="entry name" value="Flavodoxin_4"/>
    <property type="match status" value="1"/>
</dbReference>
<reference evidence="2 3" key="1">
    <citation type="submission" date="2021-05" db="EMBL/GenBank/DDBJ databases">
        <title>Phylogenetic classification of ten novel species belonging to the genus Bifidobacterium comprising B. colchicus sp. nov., B. abeli sp. nov., B. bicoloris sp. nov., B. guerezis sp. nov., B. rosaliae sp. nov., B. santillanensis sp. nov., B. argentati sp. nov., B. amazzoni sp. nov., B. pluviali sp. nov., and B. pinnaculum sp. nov.</title>
        <authorList>
            <person name="Lugli G.A."/>
            <person name="Ruiz Garcia L."/>
            <person name="Margolles A."/>
            <person name="Ventura M."/>
        </authorList>
    </citation>
    <scope>NUCLEOTIDE SEQUENCE [LARGE SCALE GENOMIC DNA]</scope>
    <source>
        <strain evidence="2 3">6T3</strain>
    </source>
</reference>
<accession>A0ABS6W7K6</accession>
<proteinExistence type="predicted"/>
<dbReference type="InterPro" id="IPR008254">
    <property type="entry name" value="Flavodoxin/NO_synth"/>
</dbReference>
<evidence type="ECO:0000313" key="3">
    <source>
        <dbReference type="Proteomes" id="UP000812844"/>
    </source>
</evidence>
<dbReference type="PANTHER" id="PTHR39201">
    <property type="entry name" value="EXPORTED PROTEIN-RELATED"/>
    <property type="match status" value="1"/>
</dbReference>